<evidence type="ECO:0000256" key="1">
    <source>
        <dbReference type="SAM" id="MobiDB-lite"/>
    </source>
</evidence>
<proteinExistence type="predicted"/>
<dbReference type="PATRIC" id="fig|394096.3.peg.2439"/>
<dbReference type="OrthoDB" id="5523835at2"/>
<accession>A0A085WNV2</accession>
<dbReference type="EMBL" id="JMCB01000004">
    <property type="protein sequence ID" value="KFE69365.1"/>
    <property type="molecule type" value="Genomic_DNA"/>
</dbReference>
<dbReference type="AlphaFoldDB" id="A0A085WNV2"/>
<feature type="compositionally biased region" description="Polar residues" evidence="1">
    <location>
        <begin position="1"/>
        <end position="13"/>
    </location>
</feature>
<dbReference type="Pfam" id="PF12651">
    <property type="entry name" value="RHH_3"/>
    <property type="match status" value="1"/>
</dbReference>
<reference evidence="3 4" key="1">
    <citation type="submission" date="2014-04" db="EMBL/GenBank/DDBJ databases">
        <title>Genome assembly of Hyalangium minutum DSM 14724.</title>
        <authorList>
            <person name="Sharma G."/>
            <person name="Subramanian S."/>
        </authorList>
    </citation>
    <scope>NUCLEOTIDE SEQUENCE [LARGE SCALE GENOMIC DNA]</scope>
    <source>
        <strain evidence="3 4">DSM 14724</strain>
    </source>
</reference>
<keyword evidence="4" id="KW-1185">Reference proteome</keyword>
<name>A0A085WNV2_9BACT</name>
<sequence length="78" mass="8508">MQDGNISPLSADTVSAPVDTGERRAGPEAEVVSTHVLVAEEQVQKLRELSRRSRIAQSEYLREAVEDLLSKYGRGGTP</sequence>
<feature type="domain" description="Predicted DNA-binding protein ribbon-helix-helix" evidence="2">
    <location>
        <begin position="31"/>
        <end position="72"/>
    </location>
</feature>
<dbReference type="InterPro" id="IPR038733">
    <property type="entry name" value="Predicted_DNA_bind_prot_RHH"/>
</dbReference>
<protein>
    <recommendedName>
        <fullName evidence="2">Predicted DNA-binding protein ribbon-helix-helix domain-containing protein</fullName>
    </recommendedName>
</protein>
<dbReference type="Proteomes" id="UP000028725">
    <property type="component" value="Unassembled WGS sequence"/>
</dbReference>
<comment type="caution">
    <text evidence="3">The sequence shown here is derived from an EMBL/GenBank/DDBJ whole genome shotgun (WGS) entry which is preliminary data.</text>
</comment>
<evidence type="ECO:0000313" key="4">
    <source>
        <dbReference type="Proteomes" id="UP000028725"/>
    </source>
</evidence>
<evidence type="ECO:0000313" key="3">
    <source>
        <dbReference type="EMBL" id="KFE69365.1"/>
    </source>
</evidence>
<evidence type="ECO:0000259" key="2">
    <source>
        <dbReference type="Pfam" id="PF12651"/>
    </source>
</evidence>
<organism evidence="3 4">
    <name type="scientific">Hyalangium minutum</name>
    <dbReference type="NCBI Taxonomy" id="394096"/>
    <lineage>
        <taxon>Bacteria</taxon>
        <taxon>Pseudomonadati</taxon>
        <taxon>Myxococcota</taxon>
        <taxon>Myxococcia</taxon>
        <taxon>Myxococcales</taxon>
        <taxon>Cystobacterineae</taxon>
        <taxon>Archangiaceae</taxon>
        <taxon>Hyalangium</taxon>
    </lineage>
</organism>
<dbReference type="STRING" id="394096.DB31_6340"/>
<feature type="region of interest" description="Disordered" evidence="1">
    <location>
        <begin position="1"/>
        <end position="29"/>
    </location>
</feature>
<dbReference type="RefSeq" id="WP_044186534.1">
    <property type="nucleotide sequence ID" value="NZ_JMCB01000004.1"/>
</dbReference>
<gene>
    <name evidence="3" type="ORF">DB31_6340</name>
</gene>